<evidence type="ECO:0000256" key="2">
    <source>
        <dbReference type="ARBA" id="ARBA00022741"/>
    </source>
</evidence>
<dbReference type="InterPro" id="IPR002305">
    <property type="entry name" value="aa-tRNA-synth_Ic"/>
</dbReference>
<feature type="transmembrane region" description="Helical" evidence="9">
    <location>
        <begin position="33"/>
        <end position="53"/>
    </location>
</feature>
<evidence type="ECO:0000256" key="8">
    <source>
        <dbReference type="RuleBase" id="RU363036"/>
    </source>
</evidence>
<comment type="similarity">
    <text evidence="8">Belongs to the class-I aminoacyl-tRNA synthetase family.</text>
</comment>
<dbReference type="InterPro" id="IPR001412">
    <property type="entry name" value="aa-tRNA-synth_I_CS"/>
</dbReference>
<dbReference type="AlphaFoldDB" id="A0AAZ3NSZ1"/>
<keyword evidence="4 8" id="KW-0648">Protein biosynthesis</keyword>
<dbReference type="GO" id="GO:0006418">
    <property type="term" value="P:tRNA aminoacylation for protein translation"/>
    <property type="evidence" value="ECO:0007669"/>
    <property type="project" value="InterPro"/>
</dbReference>
<name>A0AAZ3NSZ1_ONCTS</name>
<dbReference type="GO" id="GO:0005829">
    <property type="term" value="C:cytosol"/>
    <property type="evidence" value="ECO:0007669"/>
    <property type="project" value="TreeGrafter"/>
</dbReference>
<dbReference type="GO" id="GO:0005739">
    <property type="term" value="C:mitochondrion"/>
    <property type="evidence" value="ECO:0007669"/>
    <property type="project" value="TreeGrafter"/>
</dbReference>
<organism evidence="10 11">
    <name type="scientific">Oncorhynchus tshawytscha</name>
    <name type="common">Chinook salmon</name>
    <name type="synonym">Salmo tshawytscha</name>
    <dbReference type="NCBI Taxonomy" id="74940"/>
    <lineage>
        <taxon>Eukaryota</taxon>
        <taxon>Metazoa</taxon>
        <taxon>Chordata</taxon>
        <taxon>Craniata</taxon>
        <taxon>Vertebrata</taxon>
        <taxon>Euteleostomi</taxon>
        <taxon>Actinopterygii</taxon>
        <taxon>Neopterygii</taxon>
        <taxon>Teleostei</taxon>
        <taxon>Protacanthopterygii</taxon>
        <taxon>Salmoniformes</taxon>
        <taxon>Salmonidae</taxon>
        <taxon>Salmoninae</taxon>
        <taxon>Oncorhynchus</taxon>
    </lineage>
</organism>
<comment type="catalytic activity">
    <reaction evidence="7">
        <text>tRNA(Tyr) + L-tyrosine + ATP = L-tyrosyl-tRNA(Tyr) + AMP + diphosphate + H(+)</text>
        <dbReference type="Rhea" id="RHEA:10220"/>
        <dbReference type="Rhea" id="RHEA-COMP:9706"/>
        <dbReference type="Rhea" id="RHEA-COMP:9707"/>
        <dbReference type="ChEBI" id="CHEBI:15378"/>
        <dbReference type="ChEBI" id="CHEBI:30616"/>
        <dbReference type="ChEBI" id="CHEBI:33019"/>
        <dbReference type="ChEBI" id="CHEBI:58315"/>
        <dbReference type="ChEBI" id="CHEBI:78442"/>
        <dbReference type="ChEBI" id="CHEBI:78536"/>
        <dbReference type="ChEBI" id="CHEBI:456215"/>
        <dbReference type="EC" id="6.1.1.1"/>
    </reaction>
</comment>
<dbReference type="InterPro" id="IPR014729">
    <property type="entry name" value="Rossmann-like_a/b/a_fold"/>
</dbReference>
<evidence type="ECO:0000256" key="7">
    <source>
        <dbReference type="ARBA" id="ARBA00048248"/>
    </source>
</evidence>
<evidence type="ECO:0000256" key="6">
    <source>
        <dbReference type="ARBA" id="ARBA00033323"/>
    </source>
</evidence>
<dbReference type="InterPro" id="IPR024088">
    <property type="entry name" value="Tyr-tRNA-ligase_bac-type"/>
</dbReference>
<reference evidence="11" key="1">
    <citation type="journal article" date="2018" name="PLoS ONE">
        <title>Chinook salmon (Oncorhynchus tshawytscha) genome and transcriptome.</title>
        <authorList>
            <person name="Christensen K.A."/>
            <person name="Leong J.S."/>
            <person name="Sakhrani D."/>
            <person name="Biagi C.A."/>
            <person name="Minkley D.R."/>
            <person name="Withler R.E."/>
            <person name="Rondeau E.B."/>
            <person name="Koop B.F."/>
            <person name="Devlin R.H."/>
        </authorList>
    </citation>
    <scope>NUCLEOTIDE SEQUENCE [LARGE SCALE GENOMIC DNA]</scope>
</reference>
<dbReference type="GO" id="GO:0003723">
    <property type="term" value="F:RNA binding"/>
    <property type="evidence" value="ECO:0007669"/>
    <property type="project" value="InterPro"/>
</dbReference>
<evidence type="ECO:0000256" key="4">
    <source>
        <dbReference type="ARBA" id="ARBA00022917"/>
    </source>
</evidence>
<dbReference type="PANTHER" id="PTHR11766:SF0">
    <property type="entry name" value="TYROSINE--TRNA LIGASE, MITOCHONDRIAL"/>
    <property type="match status" value="1"/>
</dbReference>
<dbReference type="Pfam" id="PF00579">
    <property type="entry name" value="tRNA-synt_1b"/>
    <property type="match status" value="2"/>
</dbReference>
<evidence type="ECO:0000313" key="10">
    <source>
        <dbReference type="Ensembl" id="ENSOTSP00005107520.1"/>
    </source>
</evidence>
<keyword evidence="9" id="KW-0812">Transmembrane</keyword>
<dbReference type="GeneTree" id="ENSGT00390000013709"/>
<keyword evidence="2 8" id="KW-0547">Nucleotide-binding</keyword>
<dbReference type="Ensembl" id="ENSOTST00005153680.1">
    <property type="protein sequence ID" value="ENSOTSP00005107520.1"/>
    <property type="gene ID" value="ENSOTSG00005074286.1"/>
</dbReference>
<dbReference type="GO" id="GO:0004831">
    <property type="term" value="F:tyrosine-tRNA ligase activity"/>
    <property type="evidence" value="ECO:0007669"/>
    <property type="project" value="UniProtKB-EC"/>
</dbReference>
<evidence type="ECO:0000313" key="11">
    <source>
        <dbReference type="Proteomes" id="UP000694402"/>
    </source>
</evidence>
<sequence length="429" mass="48066">MALYSYRHTSVPSFIFLSSVSHSFRYGGVYQDVLLVHLGMILILFLINTLPCVTLRYRFHRSATAQSGFILSLNKRGFLKDGFPEKSAQDQLPQLLQSCCQTEYCGFDPTADSLHVGNLLVIIGLLNFQSAGHTGVALIGGATALVGDPSERERATGMVAFLAEVGRHFRMGNLAEGMSLTEFSYQLFQAHDSYHLNQNHSCKIQLGGTDQLGNQMSGHKFIHKVTGQEVYGLTLPLVAASVLNKLGKTVWLNRVKTSPFVLCQFFLRQPVSSVEWYLKLFTFLSLAEVERVMEQQRQEPGKRAAHKPLAAEVTKLCRLVQLVMLCVCVFLSRCTNAWYHSNLQALELMRDAELQELFRDAPFHELLLEPGPTILDALGGPKEGTVWINHSKTDNPEQVLIPSQHILTNVLSLLRVGKNNFHVIRWLNL</sequence>
<dbReference type="InterPro" id="IPR036986">
    <property type="entry name" value="S4_RNA-bd_sf"/>
</dbReference>
<proteinExistence type="inferred from homology"/>
<accession>A0AAZ3NSZ1</accession>
<dbReference type="GO" id="GO:0005524">
    <property type="term" value="F:ATP binding"/>
    <property type="evidence" value="ECO:0007669"/>
    <property type="project" value="UniProtKB-KW"/>
</dbReference>
<keyword evidence="11" id="KW-1185">Reference proteome</keyword>
<dbReference type="Proteomes" id="UP000694402">
    <property type="component" value="Unassembled WGS sequence"/>
</dbReference>
<keyword evidence="9" id="KW-1133">Transmembrane helix</keyword>
<keyword evidence="3 8" id="KW-0067">ATP-binding</keyword>
<dbReference type="Gene3D" id="3.10.290.10">
    <property type="entry name" value="RNA-binding S4 domain"/>
    <property type="match status" value="1"/>
</dbReference>
<evidence type="ECO:0000256" key="5">
    <source>
        <dbReference type="ARBA" id="ARBA00023146"/>
    </source>
</evidence>
<reference evidence="10" key="2">
    <citation type="submission" date="2025-08" db="UniProtKB">
        <authorList>
            <consortium name="Ensembl"/>
        </authorList>
    </citation>
    <scope>IDENTIFICATION</scope>
</reference>
<evidence type="ECO:0000256" key="3">
    <source>
        <dbReference type="ARBA" id="ARBA00022840"/>
    </source>
</evidence>
<dbReference type="PANTHER" id="PTHR11766">
    <property type="entry name" value="TYROSYL-TRNA SYNTHETASE"/>
    <property type="match status" value="1"/>
</dbReference>
<dbReference type="Gene3D" id="3.40.50.620">
    <property type="entry name" value="HUPs"/>
    <property type="match status" value="2"/>
</dbReference>
<keyword evidence="5 8" id="KW-0030">Aminoacyl-tRNA synthetase</keyword>
<dbReference type="PROSITE" id="PS00178">
    <property type="entry name" value="AA_TRNA_LIGASE_I"/>
    <property type="match status" value="1"/>
</dbReference>
<evidence type="ECO:0000256" key="1">
    <source>
        <dbReference type="ARBA" id="ARBA00022598"/>
    </source>
</evidence>
<reference evidence="10" key="3">
    <citation type="submission" date="2025-09" db="UniProtKB">
        <authorList>
            <consortium name="Ensembl"/>
        </authorList>
    </citation>
    <scope>IDENTIFICATION</scope>
</reference>
<keyword evidence="9" id="KW-0472">Membrane</keyword>
<dbReference type="SUPFAM" id="SSF52374">
    <property type="entry name" value="Nucleotidylyl transferase"/>
    <property type="match status" value="1"/>
</dbReference>
<evidence type="ECO:0000256" key="9">
    <source>
        <dbReference type="SAM" id="Phobius"/>
    </source>
</evidence>
<keyword evidence="1 8" id="KW-0436">Ligase</keyword>
<dbReference type="Gene3D" id="1.10.240.10">
    <property type="entry name" value="Tyrosyl-Transfer RNA Synthetase"/>
    <property type="match status" value="1"/>
</dbReference>
<protein>
    <recommendedName>
        <fullName evidence="6">Tyrosyl-tRNA synthetase</fullName>
    </recommendedName>
</protein>